<dbReference type="eggNOG" id="COG2226">
    <property type="taxonomic scope" value="Bacteria"/>
</dbReference>
<dbReference type="EMBL" id="CP003261">
    <property type="protein sequence ID" value="AGK96923.1"/>
    <property type="molecule type" value="Genomic_DNA"/>
</dbReference>
<dbReference type="SUPFAM" id="SSF53335">
    <property type="entry name" value="S-adenosyl-L-methionine-dependent methyltransferases"/>
    <property type="match status" value="1"/>
</dbReference>
<dbReference type="InterPro" id="IPR029063">
    <property type="entry name" value="SAM-dependent_MTases_sf"/>
</dbReference>
<keyword evidence="2" id="KW-0489">Methyltransferase</keyword>
<dbReference type="GO" id="GO:0032259">
    <property type="term" value="P:methylation"/>
    <property type="evidence" value="ECO:0007669"/>
    <property type="project" value="UniProtKB-KW"/>
</dbReference>
<accession>R4K2V2</accession>
<dbReference type="KEGG" id="cpas:Clopa_2034"/>
<dbReference type="Gene3D" id="3.40.50.150">
    <property type="entry name" value="Vaccinia Virus protein VP39"/>
    <property type="match status" value="1"/>
</dbReference>
<protein>
    <submittedName>
        <fullName evidence="2">Methylase involved in ubiquinone/menaquinone biosynthesis</fullName>
    </submittedName>
</protein>
<keyword evidence="3" id="KW-1185">Reference proteome</keyword>
<evidence type="ECO:0000256" key="1">
    <source>
        <dbReference type="SAM" id="MobiDB-lite"/>
    </source>
</evidence>
<dbReference type="Pfam" id="PF01209">
    <property type="entry name" value="Ubie_methyltran"/>
    <property type="match status" value="1"/>
</dbReference>
<dbReference type="CDD" id="cd02440">
    <property type="entry name" value="AdoMet_MTases"/>
    <property type="match status" value="1"/>
</dbReference>
<dbReference type="HOGENOM" id="CLU_037990_16_1_9"/>
<evidence type="ECO:0000313" key="2">
    <source>
        <dbReference type="EMBL" id="AGK96923.1"/>
    </source>
</evidence>
<organism evidence="2 3">
    <name type="scientific">Clostridium pasteurianum BC1</name>
    <dbReference type="NCBI Taxonomy" id="86416"/>
    <lineage>
        <taxon>Bacteria</taxon>
        <taxon>Bacillati</taxon>
        <taxon>Bacillota</taxon>
        <taxon>Clostridia</taxon>
        <taxon>Eubacteriales</taxon>
        <taxon>Clostridiaceae</taxon>
        <taxon>Clostridium</taxon>
    </lineage>
</organism>
<keyword evidence="2" id="KW-0808">Transferase</keyword>
<dbReference type="STRING" id="86416.Clopa_2034"/>
<gene>
    <name evidence="2" type="ORF">Clopa_2034</name>
</gene>
<feature type="region of interest" description="Disordered" evidence="1">
    <location>
        <begin position="1"/>
        <end position="20"/>
    </location>
</feature>
<dbReference type="RefSeq" id="WP_015615231.1">
    <property type="nucleotide sequence ID" value="NC_021182.1"/>
</dbReference>
<keyword evidence="2" id="KW-0830">Ubiquinone</keyword>
<proteinExistence type="predicted"/>
<evidence type="ECO:0000313" key="3">
    <source>
        <dbReference type="Proteomes" id="UP000013523"/>
    </source>
</evidence>
<dbReference type="AlphaFoldDB" id="R4K2V2"/>
<dbReference type="GO" id="GO:0008168">
    <property type="term" value="F:methyltransferase activity"/>
    <property type="evidence" value="ECO:0007669"/>
    <property type="project" value="UniProtKB-KW"/>
</dbReference>
<name>R4K2V2_CLOPA</name>
<dbReference type="PANTHER" id="PTHR43591:SF24">
    <property type="entry name" value="2-METHOXY-6-POLYPRENYL-1,4-BENZOQUINOL METHYLASE, MITOCHONDRIAL"/>
    <property type="match status" value="1"/>
</dbReference>
<dbReference type="Proteomes" id="UP000013523">
    <property type="component" value="Chromosome"/>
</dbReference>
<feature type="compositionally biased region" description="Polar residues" evidence="1">
    <location>
        <begin position="1"/>
        <end position="11"/>
    </location>
</feature>
<dbReference type="OrthoDB" id="9784101at2"/>
<sequence length="192" mass="21758">MGTHKFNVNNKSKLDSENRRKILPPEETLLSFGLHEGDTMADIGCGIGYFTIPAAEIVSDIGKIFAMDISPEMLKEVQMKMEKNNIINIETVLTEENDLKIENHKVSIAFISFVLHEAEHREKFLKEVKRIISPKGRITIIEWKKSDSEFGPPLDHRLDEVVSVELLSNAGFINISSININENFYALIGEMN</sequence>
<reference evidence="2 3" key="1">
    <citation type="submission" date="2012-01" db="EMBL/GenBank/DDBJ databases">
        <title>Complete sequence of chromosome of Clostridium pasteurianum BC1.</title>
        <authorList>
            <consortium name="US DOE Joint Genome Institute"/>
            <person name="Lucas S."/>
            <person name="Han J."/>
            <person name="Lapidus A."/>
            <person name="Cheng J.-F."/>
            <person name="Goodwin L."/>
            <person name="Pitluck S."/>
            <person name="Peters L."/>
            <person name="Mikhailova N."/>
            <person name="Teshima H."/>
            <person name="Detter J.C."/>
            <person name="Han C."/>
            <person name="Tapia R."/>
            <person name="Land M."/>
            <person name="Hauser L."/>
            <person name="Kyrpides N."/>
            <person name="Ivanova N."/>
            <person name="Pagani I."/>
            <person name="Dunn J."/>
            <person name="Taghavi S."/>
            <person name="Francis A."/>
            <person name="van der Lelie D."/>
            <person name="Woyke T."/>
        </authorList>
    </citation>
    <scope>NUCLEOTIDE SEQUENCE [LARGE SCALE GENOMIC DNA]</scope>
    <source>
        <strain evidence="2 3">BC1</strain>
    </source>
</reference>
<dbReference type="PANTHER" id="PTHR43591">
    <property type="entry name" value="METHYLTRANSFERASE"/>
    <property type="match status" value="1"/>
</dbReference>
<dbReference type="PATRIC" id="fig|86416.3.peg.2006"/>